<reference evidence="4" key="1">
    <citation type="submission" date="2022-12" db="EMBL/GenBank/DDBJ databases">
        <title>Chromosome-level genome assembly of the bean flower thrips Megalurothrips usitatus.</title>
        <authorList>
            <person name="Ma L."/>
            <person name="Liu Q."/>
            <person name="Li H."/>
            <person name="Cai W."/>
        </authorList>
    </citation>
    <scope>NUCLEOTIDE SEQUENCE</scope>
    <source>
        <strain evidence="4">Cailab_2022a</strain>
    </source>
</reference>
<protein>
    <submittedName>
        <fullName evidence="4">Uncharacterized protein</fullName>
    </submittedName>
</protein>
<sequence length="193" mass="18815">MLLVAALALAVTPPAAAWLPSPNGVAAGPVAASAGPGPLASPVAVDSPVPVAWPVASIAPPAEGCLSPALSVVKVLAVVLGALAALKLPLVLAKVLLAKVLLLLPLALPLALPLLVPFMFIASMLPLSGLGMDDSPAADGPTPASPSLPPAGGGPAGGGNASPVTPSGEETEARGVWVERCVQRVACQLNTRA</sequence>
<organism evidence="4 5">
    <name type="scientific">Megalurothrips usitatus</name>
    <name type="common">bean blossom thrips</name>
    <dbReference type="NCBI Taxonomy" id="439358"/>
    <lineage>
        <taxon>Eukaryota</taxon>
        <taxon>Metazoa</taxon>
        <taxon>Ecdysozoa</taxon>
        <taxon>Arthropoda</taxon>
        <taxon>Hexapoda</taxon>
        <taxon>Insecta</taxon>
        <taxon>Pterygota</taxon>
        <taxon>Neoptera</taxon>
        <taxon>Paraneoptera</taxon>
        <taxon>Thysanoptera</taxon>
        <taxon>Terebrantia</taxon>
        <taxon>Thripoidea</taxon>
        <taxon>Thripidae</taxon>
        <taxon>Megalurothrips</taxon>
    </lineage>
</organism>
<evidence type="ECO:0000256" key="1">
    <source>
        <dbReference type="SAM" id="MobiDB-lite"/>
    </source>
</evidence>
<feature type="transmembrane region" description="Helical" evidence="2">
    <location>
        <begin position="100"/>
        <end position="125"/>
    </location>
</feature>
<accession>A0AAV7XQ29</accession>
<keyword evidence="2" id="KW-0812">Transmembrane</keyword>
<feature type="compositionally biased region" description="Gly residues" evidence="1">
    <location>
        <begin position="151"/>
        <end position="160"/>
    </location>
</feature>
<keyword evidence="3" id="KW-0732">Signal</keyword>
<keyword evidence="2" id="KW-0472">Membrane</keyword>
<feature type="signal peptide" evidence="3">
    <location>
        <begin position="1"/>
        <end position="17"/>
    </location>
</feature>
<feature type="chain" id="PRO_5043764999" evidence="3">
    <location>
        <begin position="18"/>
        <end position="193"/>
    </location>
</feature>
<feature type="transmembrane region" description="Helical" evidence="2">
    <location>
        <begin position="69"/>
        <end position="88"/>
    </location>
</feature>
<comment type="caution">
    <text evidence="4">The sequence shown here is derived from an EMBL/GenBank/DDBJ whole genome shotgun (WGS) entry which is preliminary data.</text>
</comment>
<feature type="region of interest" description="Disordered" evidence="1">
    <location>
        <begin position="136"/>
        <end position="173"/>
    </location>
</feature>
<evidence type="ECO:0000313" key="4">
    <source>
        <dbReference type="EMBL" id="KAJ1526809.1"/>
    </source>
</evidence>
<dbReference type="EMBL" id="JAPTSV010000006">
    <property type="protein sequence ID" value="KAJ1526809.1"/>
    <property type="molecule type" value="Genomic_DNA"/>
</dbReference>
<proteinExistence type="predicted"/>
<keyword evidence="2" id="KW-1133">Transmembrane helix</keyword>
<gene>
    <name evidence="4" type="ORF">ONE63_008379</name>
</gene>
<evidence type="ECO:0000256" key="2">
    <source>
        <dbReference type="SAM" id="Phobius"/>
    </source>
</evidence>
<evidence type="ECO:0000313" key="5">
    <source>
        <dbReference type="Proteomes" id="UP001075354"/>
    </source>
</evidence>
<dbReference type="Proteomes" id="UP001075354">
    <property type="component" value="Chromosome 6"/>
</dbReference>
<keyword evidence="5" id="KW-1185">Reference proteome</keyword>
<name>A0AAV7XQ29_9NEOP</name>
<evidence type="ECO:0000256" key="3">
    <source>
        <dbReference type="SAM" id="SignalP"/>
    </source>
</evidence>
<dbReference type="AlphaFoldDB" id="A0AAV7XQ29"/>